<dbReference type="Gene3D" id="1.10.260.40">
    <property type="entry name" value="lambda repressor-like DNA-binding domains"/>
    <property type="match status" value="1"/>
</dbReference>
<accession>A0A1S2LI88</accession>
<dbReference type="Pfam" id="PF00356">
    <property type="entry name" value="LacI"/>
    <property type="match status" value="1"/>
</dbReference>
<evidence type="ECO:0000259" key="5">
    <source>
        <dbReference type="PROSITE" id="PS50943"/>
    </source>
</evidence>
<dbReference type="InterPro" id="IPR046335">
    <property type="entry name" value="LacI/GalR-like_sensor"/>
</dbReference>
<dbReference type="PANTHER" id="PTHR30146">
    <property type="entry name" value="LACI-RELATED TRANSCRIPTIONAL REPRESSOR"/>
    <property type="match status" value="1"/>
</dbReference>
<name>A0A1S2LI88_9BACI</name>
<comment type="caution">
    <text evidence="6">The sequence shown here is derived from an EMBL/GenBank/DDBJ whole genome shotgun (WGS) entry which is preliminary data.</text>
</comment>
<dbReference type="InterPro" id="IPR000843">
    <property type="entry name" value="HTH_LacI"/>
</dbReference>
<evidence type="ECO:0000256" key="3">
    <source>
        <dbReference type="ARBA" id="ARBA00023163"/>
    </source>
</evidence>
<dbReference type="SUPFAM" id="SSF53822">
    <property type="entry name" value="Periplasmic binding protein-like I"/>
    <property type="match status" value="1"/>
</dbReference>
<dbReference type="PROSITE" id="PS50943">
    <property type="entry name" value="HTH_CROC1"/>
    <property type="match status" value="1"/>
</dbReference>
<dbReference type="PANTHER" id="PTHR30146:SF154">
    <property type="entry name" value="TRANSCRIPTION REGULATOR, MEMBER OF GALR FAMILY"/>
    <property type="match status" value="1"/>
</dbReference>
<protein>
    <submittedName>
        <fullName evidence="6">LacI family transcriptional regulator</fullName>
    </submittedName>
</protein>
<dbReference type="InterPro" id="IPR001387">
    <property type="entry name" value="Cro/C1-type_HTH"/>
</dbReference>
<evidence type="ECO:0000313" key="6">
    <source>
        <dbReference type="EMBL" id="OIJ12096.1"/>
    </source>
</evidence>
<dbReference type="EMBL" id="MLQR01000033">
    <property type="protein sequence ID" value="OIJ12096.1"/>
    <property type="molecule type" value="Genomic_DNA"/>
</dbReference>
<proteinExistence type="predicted"/>
<dbReference type="Gene3D" id="3.40.50.2300">
    <property type="match status" value="2"/>
</dbReference>
<gene>
    <name evidence="6" type="ORF">BKP37_14550</name>
</gene>
<sequence>MNTIADIAKIAGVAKSTVSRYLNGGSISDKTKKKIEKVMEETGYMPNTFAQSLKAKKTNIIGIIVPRLDSYATARTLIGIDEFLRECNYQMFVSNTSLDLEREIESILTLTKQKVAGIILLATEITERHIEIIKTIQIPVIVVGQEHQQLYSIVHNDYEAAYELGKYVLEQGHRKIAYLGVSEKDIAVGVKRKEGFKKAMQEIKGCEVKYFETSFKIAEALIKVPSIIKEYQPSMIVCATDNIAIGALKAAYMNGLTIPKDLSITGFGGYEVTEMMNPGLTTAKFFYQDAGRMAANSIVKLVNGEKISKKTLSKFKIIIRESVDKLNINQL</sequence>
<dbReference type="OrthoDB" id="3180992at2"/>
<dbReference type="Proteomes" id="UP000179524">
    <property type="component" value="Unassembled WGS sequence"/>
</dbReference>
<keyword evidence="3" id="KW-0804">Transcription</keyword>
<dbReference type="CDD" id="cd01392">
    <property type="entry name" value="HTH_LacI"/>
    <property type="match status" value="1"/>
</dbReference>
<keyword evidence="7" id="KW-1185">Reference proteome</keyword>
<feature type="domain" description="HTH lacI-type" evidence="4">
    <location>
        <begin position="3"/>
        <end position="55"/>
    </location>
</feature>
<dbReference type="GO" id="GO:0000976">
    <property type="term" value="F:transcription cis-regulatory region binding"/>
    <property type="evidence" value="ECO:0007669"/>
    <property type="project" value="TreeGrafter"/>
</dbReference>
<evidence type="ECO:0000313" key="7">
    <source>
        <dbReference type="Proteomes" id="UP000179524"/>
    </source>
</evidence>
<dbReference type="AlphaFoldDB" id="A0A1S2LI88"/>
<reference evidence="6 7" key="1">
    <citation type="submission" date="2016-10" db="EMBL/GenBank/DDBJ databases">
        <title>Draft genome sequences of four alkaliphilic bacteria belonging to the Anaerobacillus genus.</title>
        <authorList>
            <person name="Bassil N.M."/>
            <person name="Lloyd J.R."/>
        </authorList>
    </citation>
    <scope>NUCLEOTIDE SEQUENCE [LARGE SCALE GENOMIC DNA]</scope>
    <source>
        <strain evidence="6 7">DSM 18345</strain>
    </source>
</reference>
<dbReference type="CDD" id="cd01542">
    <property type="entry name" value="PBP1_TreR-like"/>
    <property type="match status" value="1"/>
</dbReference>
<feature type="domain" description="HTH cro/C1-type" evidence="5">
    <location>
        <begin position="3"/>
        <end position="45"/>
    </location>
</feature>
<dbReference type="RefSeq" id="WP_071310340.1">
    <property type="nucleotide sequence ID" value="NZ_MLQR01000033.1"/>
</dbReference>
<dbReference type="PROSITE" id="PS50932">
    <property type="entry name" value="HTH_LACI_2"/>
    <property type="match status" value="1"/>
</dbReference>
<evidence type="ECO:0000259" key="4">
    <source>
        <dbReference type="PROSITE" id="PS50932"/>
    </source>
</evidence>
<dbReference type="InterPro" id="IPR010982">
    <property type="entry name" value="Lambda_DNA-bd_dom_sf"/>
</dbReference>
<keyword evidence="1" id="KW-0805">Transcription regulation</keyword>
<organism evidence="6 7">
    <name type="scientific">Anaerobacillus alkalilacustris</name>
    <dbReference type="NCBI Taxonomy" id="393763"/>
    <lineage>
        <taxon>Bacteria</taxon>
        <taxon>Bacillati</taxon>
        <taxon>Bacillota</taxon>
        <taxon>Bacilli</taxon>
        <taxon>Bacillales</taxon>
        <taxon>Bacillaceae</taxon>
        <taxon>Anaerobacillus</taxon>
    </lineage>
</organism>
<dbReference type="GO" id="GO:0003700">
    <property type="term" value="F:DNA-binding transcription factor activity"/>
    <property type="evidence" value="ECO:0007669"/>
    <property type="project" value="TreeGrafter"/>
</dbReference>
<dbReference type="Pfam" id="PF13377">
    <property type="entry name" value="Peripla_BP_3"/>
    <property type="match status" value="1"/>
</dbReference>
<dbReference type="SUPFAM" id="SSF47413">
    <property type="entry name" value="lambda repressor-like DNA-binding domains"/>
    <property type="match status" value="1"/>
</dbReference>
<dbReference type="InterPro" id="IPR028082">
    <property type="entry name" value="Peripla_BP_I"/>
</dbReference>
<dbReference type="SMART" id="SM00354">
    <property type="entry name" value="HTH_LACI"/>
    <property type="match status" value="1"/>
</dbReference>
<evidence type="ECO:0000256" key="2">
    <source>
        <dbReference type="ARBA" id="ARBA00023125"/>
    </source>
</evidence>
<dbReference type="PRINTS" id="PR00036">
    <property type="entry name" value="HTHLACI"/>
</dbReference>
<keyword evidence="2" id="KW-0238">DNA-binding</keyword>
<evidence type="ECO:0000256" key="1">
    <source>
        <dbReference type="ARBA" id="ARBA00023015"/>
    </source>
</evidence>